<evidence type="ECO:0000313" key="8">
    <source>
        <dbReference type="EMBL" id="PIP60182.1"/>
    </source>
</evidence>
<dbReference type="EMBL" id="PCSZ01000078">
    <property type="protein sequence ID" value="PIP60182.1"/>
    <property type="molecule type" value="Genomic_DNA"/>
</dbReference>
<evidence type="ECO:0000256" key="5">
    <source>
        <dbReference type="ARBA" id="ARBA00022989"/>
    </source>
</evidence>
<name>A0A2H0BR95_9BACT</name>
<keyword evidence="6 7" id="KW-0472">Membrane</keyword>
<organism evidence="8 9">
    <name type="scientific">Candidatus Uhrbacteria bacterium CG22_combo_CG10-13_8_21_14_all_47_17</name>
    <dbReference type="NCBI Taxonomy" id="1975041"/>
    <lineage>
        <taxon>Bacteria</taxon>
        <taxon>Candidatus Uhriibacteriota</taxon>
    </lineage>
</organism>
<sequence length="155" mass="16633">MKNLFNASYPMKCRSWGLLVLRIVAGIIFVLHGYGKLTGNPSLELFSGMVAGIGFPAPMFFAWVVALTELLGGIALLLGIFVKPATFLLGIVMIIAFTAIKKFQLPMGDPDLALLGVVIALYSMGPGRFSIEAHMCKKDDKTCAGGCCQSETERA</sequence>
<comment type="subcellular location">
    <subcellularLocation>
        <location evidence="1">Cell membrane</location>
        <topology evidence="1">Multi-pass membrane protein</topology>
    </subcellularLocation>
</comment>
<comment type="similarity">
    <text evidence="2">Belongs to the DoxX family.</text>
</comment>
<evidence type="ECO:0000256" key="6">
    <source>
        <dbReference type="ARBA" id="ARBA00023136"/>
    </source>
</evidence>
<dbReference type="InterPro" id="IPR051907">
    <property type="entry name" value="DoxX-like_oxidoreductase"/>
</dbReference>
<accession>A0A2H0BR95</accession>
<feature type="transmembrane region" description="Helical" evidence="7">
    <location>
        <begin position="112"/>
        <end position="131"/>
    </location>
</feature>
<dbReference type="PANTHER" id="PTHR33452">
    <property type="entry name" value="OXIDOREDUCTASE CATD-RELATED"/>
    <property type="match status" value="1"/>
</dbReference>
<evidence type="ECO:0000256" key="4">
    <source>
        <dbReference type="ARBA" id="ARBA00022692"/>
    </source>
</evidence>
<dbReference type="InterPro" id="IPR032808">
    <property type="entry name" value="DoxX"/>
</dbReference>
<dbReference type="Pfam" id="PF07681">
    <property type="entry name" value="DoxX"/>
    <property type="match status" value="1"/>
</dbReference>
<dbReference type="GO" id="GO:0005886">
    <property type="term" value="C:plasma membrane"/>
    <property type="evidence" value="ECO:0007669"/>
    <property type="project" value="UniProtKB-SubCell"/>
</dbReference>
<gene>
    <name evidence="8" type="ORF">COX00_04640</name>
</gene>
<reference evidence="8 9" key="1">
    <citation type="submission" date="2017-09" db="EMBL/GenBank/DDBJ databases">
        <title>Depth-based differentiation of microbial function through sediment-hosted aquifers and enrichment of novel symbionts in the deep terrestrial subsurface.</title>
        <authorList>
            <person name="Probst A.J."/>
            <person name="Ladd B."/>
            <person name="Jarett J.K."/>
            <person name="Geller-Mcgrath D.E."/>
            <person name="Sieber C.M."/>
            <person name="Emerson J.B."/>
            <person name="Anantharaman K."/>
            <person name="Thomas B.C."/>
            <person name="Malmstrom R."/>
            <person name="Stieglmeier M."/>
            <person name="Klingl A."/>
            <person name="Woyke T."/>
            <person name="Ryan C.M."/>
            <person name="Banfield J.F."/>
        </authorList>
    </citation>
    <scope>NUCLEOTIDE SEQUENCE [LARGE SCALE GENOMIC DNA]</scope>
    <source>
        <strain evidence="8">CG22_combo_CG10-13_8_21_14_all_47_17</strain>
    </source>
</reference>
<evidence type="ECO:0008006" key="10">
    <source>
        <dbReference type="Google" id="ProtNLM"/>
    </source>
</evidence>
<feature type="transmembrane region" description="Helical" evidence="7">
    <location>
        <begin position="74"/>
        <end position="100"/>
    </location>
</feature>
<keyword evidence="5 7" id="KW-1133">Transmembrane helix</keyword>
<keyword evidence="3" id="KW-1003">Cell membrane</keyword>
<proteinExistence type="inferred from homology"/>
<protein>
    <recommendedName>
        <fullName evidence="10">DoxX family protein</fullName>
    </recommendedName>
</protein>
<dbReference type="AlphaFoldDB" id="A0A2H0BR95"/>
<feature type="transmembrane region" description="Helical" evidence="7">
    <location>
        <begin position="46"/>
        <end position="67"/>
    </location>
</feature>
<evidence type="ECO:0000256" key="2">
    <source>
        <dbReference type="ARBA" id="ARBA00006679"/>
    </source>
</evidence>
<dbReference type="PANTHER" id="PTHR33452:SF1">
    <property type="entry name" value="INNER MEMBRANE PROTEIN YPHA-RELATED"/>
    <property type="match status" value="1"/>
</dbReference>
<feature type="transmembrane region" description="Helical" evidence="7">
    <location>
        <begin position="16"/>
        <end position="34"/>
    </location>
</feature>
<evidence type="ECO:0000313" key="9">
    <source>
        <dbReference type="Proteomes" id="UP000231581"/>
    </source>
</evidence>
<evidence type="ECO:0000256" key="3">
    <source>
        <dbReference type="ARBA" id="ARBA00022475"/>
    </source>
</evidence>
<dbReference type="Proteomes" id="UP000231581">
    <property type="component" value="Unassembled WGS sequence"/>
</dbReference>
<evidence type="ECO:0000256" key="1">
    <source>
        <dbReference type="ARBA" id="ARBA00004651"/>
    </source>
</evidence>
<keyword evidence="4 7" id="KW-0812">Transmembrane</keyword>
<comment type="caution">
    <text evidence="8">The sequence shown here is derived from an EMBL/GenBank/DDBJ whole genome shotgun (WGS) entry which is preliminary data.</text>
</comment>
<evidence type="ECO:0000256" key="7">
    <source>
        <dbReference type="SAM" id="Phobius"/>
    </source>
</evidence>